<keyword evidence="12 14" id="KW-0057">Aromatic amino acid biosynthesis</keyword>
<comment type="catalytic activity">
    <reaction evidence="13 14">
        <text>shikimate + ATP = 3-phosphoshikimate + ADP + H(+)</text>
        <dbReference type="Rhea" id="RHEA:13121"/>
        <dbReference type="ChEBI" id="CHEBI:15378"/>
        <dbReference type="ChEBI" id="CHEBI:30616"/>
        <dbReference type="ChEBI" id="CHEBI:36208"/>
        <dbReference type="ChEBI" id="CHEBI:145989"/>
        <dbReference type="ChEBI" id="CHEBI:456216"/>
        <dbReference type="EC" id="2.7.1.71"/>
    </reaction>
</comment>
<comment type="subcellular location">
    <subcellularLocation>
        <location evidence="1 14">Cytoplasm</location>
    </subcellularLocation>
</comment>
<dbReference type="RefSeq" id="WP_086637616.1">
    <property type="nucleotide sequence ID" value="NZ_MRZU01000004.1"/>
</dbReference>
<dbReference type="PANTHER" id="PTHR20861:SF3">
    <property type="entry name" value="SHIKIMATE KINASE"/>
    <property type="match status" value="1"/>
</dbReference>
<dbReference type="InterPro" id="IPR010189">
    <property type="entry name" value="SK_arc"/>
</dbReference>
<comment type="similarity">
    <text evidence="3 14">Belongs to the GHMP kinase family. Archaeal shikimate kinase subfamily.</text>
</comment>
<dbReference type="InterPro" id="IPR013750">
    <property type="entry name" value="GHMP_kinase_C_dom"/>
</dbReference>
<organism evidence="17 18">
    <name type="scientific">Methanonatronarchaeum thermophilum</name>
    <dbReference type="NCBI Taxonomy" id="1927129"/>
    <lineage>
        <taxon>Archaea</taxon>
        <taxon>Methanobacteriati</taxon>
        <taxon>Methanobacteriota</taxon>
        <taxon>Methanonatronarchaeia</taxon>
        <taxon>Methanonatronarchaeales</taxon>
        <taxon>Methanonatronarchaeaceae</taxon>
        <taxon>Methanonatronarchaeum</taxon>
    </lineage>
</organism>
<dbReference type="InterPro" id="IPR020568">
    <property type="entry name" value="Ribosomal_Su5_D2-typ_SF"/>
</dbReference>
<feature type="binding site" evidence="14">
    <location>
        <begin position="82"/>
        <end position="92"/>
    </location>
    <ligand>
        <name>ATP</name>
        <dbReference type="ChEBI" id="CHEBI:30616"/>
    </ligand>
</feature>
<evidence type="ECO:0000256" key="7">
    <source>
        <dbReference type="ARBA" id="ARBA00022605"/>
    </source>
</evidence>
<keyword evidence="18" id="KW-1185">Reference proteome</keyword>
<dbReference type="GO" id="GO:0005737">
    <property type="term" value="C:cytoplasm"/>
    <property type="evidence" value="ECO:0007669"/>
    <property type="project" value="UniProtKB-SubCell"/>
</dbReference>
<dbReference type="PIRSF" id="PIRSF005758">
    <property type="entry name" value="Shikimt_kin_arch"/>
    <property type="match status" value="1"/>
</dbReference>
<keyword evidence="9 14" id="KW-0547">Nucleotide-binding</keyword>
<evidence type="ECO:0000256" key="11">
    <source>
        <dbReference type="ARBA" id="ARBA00022840"/>
    </source>
</evidence>
<gene>
    <name evidence="14" type="primary">aroK</name>
    <name evidence="17" type="ORF">AMET1_1243</name>
</gene>
<keyword evidence="7 14" id="KW-0028">Amino-acid biosynthesis</keyword>
<comment type="pathway">
    <text evidence="2 14">Metabolic intermediate biosynthesis; chorismate biosynthesis; chorismate from D-erythrose 4-phosphate and phosphoenolpyruvate: step 5/7.</text>
</comment>
<dbReference type="SUPFAM" id="SSF54211">
    <property type="entry name" value="Ribosomal protein S5 domain 2-like"/>
    <property type="match status" value="1"/>
</dbReference>
<evidence type="ECO:0000259" key="16">
    <source>
        <dbReference type="Pfam" id="PF08544"/>
    </source>
</evidence>
<keyword evidence="10 14" id="KW-0418">Kinase</keyword>
<evidence type="ECO:0000256" key="4">
    <source>
        <dbReference type="ARBA" id="ARBA00012154"/>
    </source>
</evidence>
<evidence type="ECO:0000256" key="14">
    <source>
        <dbReference type="HAMAP-Rule" id="MF_00370"/>
    </source>
</evidence>
<dbReference type="PANTHER" id="PTHR20861">
    <property type="entry name" value="HOMOSERINE/4-DIPHOSPHOCYTIDYL-2-C-METHYL-D-ERYTHRITOL KINASE"/>
    <property type="match status" value="1"/>
</dbReference>
<evidence type="ECO:0000313" key="18">
    <source>
        <dbReference type="Proteomes" id="UP000195137"/>
    </source>
</evidence>
<sequence>MKGRAKACGAITIVNAIAGWRGAALAVDLHTTAEVNLDSEADGVMGDAGGLDPTLIETCVEKTLDWFGYDFGGGVKTESEIPPSRGLKSSSAAANAVVLATVSALGKVDEITEKEVLDIGVEAAVESDVTITGAYDDASASLYGGLTITDNWEREVLKRREIDEEVLILVPDKQAHSSETNVERAELLEPLVLKAHEMVVDGMLYDALTLNGVLYCATLGYKQDIALDALEAGAKAAGLSGTGTAYAGLVESGSKETVKEVWQEYGDVIETKVDNEGGIVL</sequence>
<evidence type="ECO:0000256" key="9">
    <source>
        <dbReference type="ARBA" id="ARBA00022741"/>
    </source>
</evidence>
<evidence type="ECO:0000256" key="8">
    <source>
        <dbReference type="ARBA" id="ARBA00022679"/>
    </source>
</evidence>
<evidence type="ECO:0000256" key="2">
    <source>
        <dbReference type="ARBA" id="ARBA00004842"/>
    </source>
</evidence>
<evidence type="ECO:0000256" key="12">
    <source>
        <dbReference type="ARBA" id="ARBA00023141"/>
    </source>
</evidence>
<dbReference type="GO" id="GO:0004765">
    <property type="term" value="F:shikimate kinase activity"/>
    <property type="evidence" value="ECO:0007669"/>
    <property type="project" value="UniProtKB-UniRule"/>
</dbReference>
<dbReference type="EC" id="2.7.1.71" evidence="4 14"/>
<dbReference type="Pfam" id="PF00288">
    <property type="entry name" value="GHMP_kinases_N"/>
    <property type="match status" value="1"/>
</dbReference>
<dbReference type="HAMAP" id="MF_00370">
    <property type="entry name" value="Shik_kinase_arch"/>
    <property type="match status" value="1"/>
</dbReference>
<evidence type="ECO:0000256" key="5">
    <source>
        <dbReference type="ARBA" id="ARBA00013853"/>
    </source>
</evidence>
<dbReference type="Gene3D" id="3.30.230.10">
    <property type="match status" value="1"/>
</dbReference>
<evidence type="ECO:0000256" key="6">
    <source>
        <dbReference type="ARBA" id="ARBA00022490"/>
    </source>
</evidence>
<dbReference type="InterPro" id="IPR006204">
    <property type="entry name" value="GHMP_kinase_N_dom"/>
</dbReference>
<reference evidence="17 18" key="1">
    <citation type="submission" date="2016-12" db="EMBL/GenBank/DDBJ databases">
        <title>Discovery of methanogenic haloarchaea.</title>
        <authorList>
            <person name="Sorokin D.Y."/>
            <person name="Makarova K.S."/>
            <person name="Abbas B."/>
            <person name="Ferrer M."/>
            <person name="Golyshin P.N."/>
        </authorList>
    </citation>
    <scope>NUCLEOTIDE SEQUENCE [LARGE SCALE GENOMIC DNA]</scope>
    <source>
        <strain evidence="17">AMET1</strain>
    </source>
</reference>
<dbReference type="GO" id="GO:0005524">
    <property type="term" value="F:ATP binding"/>
    <property type="evidence" value="ECO:0007669"/>
    <property type="project" value="UniProtKB-UniRule"/>
</dbReference>
<dbReference type="GO" id="GO:0009423">
    <property type="term" value="P:chorismate biosynthetic process"/>
    <property type="evidence" value="ECO:0007669"/>
    <property type="project" value="UniProtKB-UniRule"/>
</dbReference>
<evidence type="ECO:0000256" key="13">
    <source>
        <dbReference type="ARBA" id="ARBA00048567"/>
    </source>
</evidence>
<dbReference type="OrthoDB" id="9602at2157"/>
<accession>A0A1Y3GA59</accession>
<feature type="domain" description="GHMP kinase C-terminal" evidence="16">
    <location>
        <begin position="204"/>
        <end position="266"/>
    </location>
</feature>
<protein>
    <recommendedName>
        <fullName evidence="5 14">Shikimate kinase</fullName>
        <shortName evidence="14">SK</shortName>
        <ecNumber evidence="4 14">2.7.1.71</ecNumber>
    </recommendedName>
</protein>
<evidence type="ECO:0000256" key="10">
    <source>
        <dbReference type="ARBA" id="ARBA00022777"/>
    </source>
</evidence>
<proteinExistence type="inferred from homology"/>
<dbReference type="Proteomes" id="UP000195137">
    <property type="component" value="Unassembled WGS sequence"/>
</dbReference>
<dbReference type="NCBIfam" id="TIGR01920">
    <property type="entry name" value="Shik_kin_archae"/>
    <property type="match status" value="1"/>
</dbReference>
<evidence type="ECO:0000259" key="15">
    <source>
        <dbReference type="Pfam" id="PF00288"/>
    </source>
</evidence>
<dbReference type="Pfam" id="PF08544">
    <property type="entry name" value="GHMP_kinases_C"/>
    <property type="match status" value="1"/>
</dbReference>
<dbReference type="GO" id="GO:0008652">
    <property type="term" value="P:amino acid biosynthetic process"/>
    <property type="evidence" value="ECO:0007669"/>
    <property type="project" value="UniProtKB-KW"/>
</dbReference>
<dbReference type="UniPathway" id="UPA00053">
    <property type="reaction ID" value="UER00088"/>
</dbReference>
<comment type="caution">
    <text evidence="17">The sequence shown here is derived from an EMBL/GenBank/DDBJ whole genome shotgun (WGS) entry which is preliminary data.</text>
</comment>
<feature type="domain" description="GHMP kinase N-terminal" evidence="15">
    <location>
        <begin position="57"/>
        <end position="145"/>
    </location>
</feature>
<evidence type="ECO:0000256" key="3">
    <source>
        <dbReference type="ARBA" id="ARBA00010202"/>
    </source>
</evidence>
<keyword evidence="8 14" id="KW-0808">Transferase</keyword>
<dbReference type="AlphaFoldDB" id="A0A1Y3GA59"/>
<name>A0A1Y3GA59_9EURY</name>
<keyword evidence="6 14" id="KW-0963">Cytoplasm</keyword>
<keyword evidence="11 14" id="KW-0067">ATP-binding</keyword>
<dbReference type="InterPro" id="IPR014721">
    <property type="entry name" value="Ribsml_uS5_D2-typ_fold_subgr"/>
</dbReference>
<dbReference type="EMBL" id="MRZU01000004">
    <property type="protein sequence ID" value="OUJ18331.1"/>
    <property type="molecule type" value="Genomic_DNA"/>
</dbReference>
<evidence type="ECO:0000256" key="1">
    <source>
        <dbReference type="ARBA" id="ARBA00004496"/>
    </source>
</evidence>
<evidence type="ECO:0000313" key="17">
    <source>
        <dbReference type="EMBL" id="OUJ18331.1"/>
    </source>
</evidence>
<dbReference type="GO" id="GO:0009073">
    <property type="term" value="P:aromatic amino acid family biosynthetic process"/>
    <property type="evidence" value="ECO:0007669"/>
    <property type="project" value="UniProtKB-KW"/>
</dbReference>